<evidence type="ECO:0000313" key="1">
    <source>
        <dbReference type="Proteomes" id="UP000887565"/>
    </source>
</evidence>
<dbReference type="Proteomes" id="UP000887565">
    <property type="component" value="Unplaced"/>
</dbReference>
<dbReference type="AlphaFoldDB" id="A0A915KYU3"/>
<reference evidence="2" key="1">
    <citation type="submission" date="2022-11" db="UniProtKB">
        <authorList>
            <consortium name="WormBaseParasite"/>
        </authorList>
    </citation>
    <scope>IDENTIFICATION</scope>
</reference>
<keyword evidence="1" id="KW-1185">Reference proteome</keyword>
<dbReference type="WBParaSite" id="nRc.2.0.1.t43986-RA">
    <property type="protein sequence ID" value="nRc.2.0.1.t43986-RA"/>
    <property type="gene ID" value="nRc.2.0.1.g43986"/>
</dbReference>
<evidence type="ECO:0000313" key="2">
    <source>
        <dbReference type="WBParaSite" id="nRc.2.0.1.t43986-RA"/>
    </source>
</evidence>
<proteinExistence type="predicted"/>
<name>A0A915KYU3_ROMCU</name>
<protein>
    <submittedName>
        <fullName evidence="2">Uncharacterized protein</fullName>
    </submittedName>
</protein>
<accession>A0A915KYU3</accession>
<organism evidence="1 2">
    <name type="scientific">Romanomermis culicivorax</name>
    <name type="common">Nematode worm</name>
    <dbReference type="NCBI Taxonomy" id="13658"/>
    <lineage>
        <taxon>Eukaryota</taxon>
        <taxon>Metazoa</taxon>
        <taxon>Ecdysozoa</taxon>
        <taxon>Nematoda</taxon>
        <taxon>Enoplea</taxon>
        <taxon>Dorylaimia</taxon>
        <taxon>Mermithida</taxon>
        <taxon>Mermithoidea</taxon>
        <taxon>Mermithidae</taxon>
        <taxon>Romanomermis</taxon>
    </lineage>
</organism>
<sequence>MAVRYILLCLVDMKASNYPAMEEKKEIIREIHWEYQTEMDKQAELKKKKGATMPSQPAKCCAGLSLRV</sequence>